<protein>
    <submittedName>
        <fullName evidence="1">Uncharacterized protein</fullName>
    </submittedName>
</protein>
<dbReference type="Proteomes" id="UP000287687">
    <property type="component" value="Unassembled WGS sequence"/>
</dbReference>
<comment type="caution">
    <text evidence="1">The sequence shown here is derived from an EMBL/GenBank/DDBJ whole genome shotgun (WGS) entry which is preliminary data.</text>
</comment>
<dbReference type="OrthoDB" id="1399884at2"/>
<proteinExistence type="predicted"/>
<sequence>MDLDAPLRDVLSKKSLSQIDKAIVVLSTFSREASVSEIKTRGLALGVRAICKWNISAVLGRHSELAIRTPDGWRLSTQGGLRAEELNASRKSLLIDSTARALHAEIERLSDPLRREFLSDALKCFNLSLNKPAVVYSWIGAAWILQTIVMELHLEAFNSAAGKRYNQNSQSIFRRIRTIEDFSRLKESDLLQVLEDISLIGKSLHRELKARLDLRNACGHPTTMIVDGHTAASHIHFLLENVYRRF</sequence>
<evidence type="ECO:0000313" key="2">
    <source>
        <dbReference type="Proteomes" id="UP000287687"/>
    </source>
</evidence>
<accession>A0A3S3VFQ3</accession>
<name>A0A3S3VFQ3_9HYPH</name>
<evidence type="ECO:0000313" key="1">
    <source>
        <dbReference type="EMBL" id="RWX75562.1"/>
    </source>
</evidence>
<dbReference type="RefSeq" id="WP_128444448.1">
    <property type="nucleotide sequence ID" value="NZ_SBIP01000004.1"/>
</dbReference>
<dbReference type="AlphaFoldDB" id="A0A3S3VFQ3"/>
<keyword evidence="2" id="KW-1185">Reference proteome</keyword>
<organism evidence="1 2">
    <name type="scientific">Neorhizobium lilium</name>
    <dbReference type="NCBI Taxonomy" id="2503024"/>
    <lineage>
        <taxon>Bacteria</taxon>
        <taxon>Pseudomonadati</taxon>
        <taxon>Pseudomonadota</taxon>
        <taxon>Alphaproteobacteria</taxon>
        <taxon>Hyphomicrobiales</taxon>
        <taxon>Rhizobiaceae</taxon>
        <taxon>Rhizobium/Agrobacterium group</taxon>
        <taxon>Neorhizobium</taxon>
    </lineage>
</organism>
<gene>
    <name evidence="1" type="ORF">EPK99_17845</name>
</gene>
<reference evidence="1 2" key="1">
    <citation type="submission" date="2019-01" db="EMBL/GenBank/DDBJ databases">
        <title>The draft genome of Rhizobium sp. 24NR.</title>
        <authorList>
            <person name="Liu L."/>
            <person name="Liang L."/>
            <person name="Shi S."/>
            <person name="Xu L."/>
            <person name="Wang X."/>
            <person name="Li L."/>
            <person name="Zhang X."/>
        </authorList>
    </citation>
    <scope>NUCLEOTIDE SEQUENCE [LARGE SCALE GENOMIC DNA]</scope>
    <source>
        <strain evidence="1 2">24NR</strain>
    </source>
</reference>
<dbReference type="EMBL" id="SBIP01000004">
    <property type="protein sequence ID" value="RWX75562.1"/>
    <property type="molecule type" value="Genomic_DNA"/>
</dbReference>